<feature type="region of interest" description="Disordered" evidence="1">
    <location>
        <begin position="281"/>
        <end position="300"/>
    </location>
</feature>
<evidence type="ECO:0000256" key="1">
    <source>
        <dbReference type="SAM" id="MobiDB-lite"/>
    </source>
</evidence>
<feature type="transmembrane region" description="Helical" evidence="2">
    <location>
        <begin position="35"/>
        <end position="52"/>
    </location>
</feature>
<name>A0A1C3MWN9_9ACTN</name>
<keyword evidence="2" id="KW-0472">Membrane</keyword>
<dbReference type="AlphaFoldDB" id="A0A1C3MWN9"/>
<dbReference type="Pfam" id="PF12666">
    <property type="entry name" value="PrgI"/>
    <property type="match status" value="1"/>
</dbReference>
<keyword evidence="2" id="KW-0812">Transmembrane</keyword>
<dbReference type="STRING" id="307121.GA0070620_0150"/>
<dbReference type="EMBL" id="LT598496">
    <property type="protein sequence ID" value="SBV24714.1"/>
    <property type="molecule type" value="Genomic_DNA"/>
</dbReference>
<dbReference type="PATRIC" id="fig|307121.4.peg.159"/>
<dbReference type="RefSeq" id="WP_091587493.1">
    <property type="nucleotide sequence ID" value="NZ_JBHRWG010000002.1"/>
</dbReference>
<feature type="transmembrane region" description="Helical" evidence="2">
    <location>
        <begin position="58"/>
        <end position="78"/>
    </location>
</feature>
<keyword evidence="2" id="KW-1133">Transmembrane helix</keyword>
<dbReference type="OrthoDB" id="3354527at2"/>
<dbReference type="Proteomes" id="UP000199393">
    <property type="component" value="Chromosome I"/>
</dbReference>
<keyword evidence="4" id="KW-1185">Reference proteome</keyword>
<evidence type="ECO:0000313" key="3">
    <source>
        <dbReference type="EMBL" id="SBV24714.1"/>
    </source>
</evidence>
<organism evidence="3 4">
    <name type="scientific">Micromonospora krabiensis</name>
    <dbReference type="NCBI Taxonomy" id="307121"/>
    <lineage>
        <taxon>Bacteria</taxon>
        <taxon>Bacillati</taxon>
        <taxon>Actinomycetota</taxon>
        <taxon>Actinomycetes</taxon>
        <taxon>Micromonosporales</taxon>
        <taxon>Micromonosporaceae</taxon>
        <taxon>Micromonospora</taxon>
    </lineage>
</organism>
<evidence type="ECO:0000313" key="4">
    <source>
        <dbReference type="Proteomes" id="UP000199393"/>
    </source>
</evidence>
<protein>
    <submittedName>
        <fullName evidence="3">PrgI family protein</fullName>
    </submittedName>
</protein>
<accession>A0A1C3MWN9</accession>
<gene>
    <name evidence="3" type="ORF">GA0070620_0150</name>
</gene>
<reference evidence="4" key="1">
    <citation type="submission" date="2016-06" db="EMBL/GenBank/DDBJ databases">
        <authorList>
            <person name="Varghese N."/>
        </authorList>
    </citation>
    <scope>NUCLEOTIDE SEQUENCE [LARGE SCALE GENOMIC DNA]</scope>
    <source>
        <strain evidence="4">DSM 45344</strain>
    </source>
</reference>
<proteinExistence type="predicted"/>
<sequence length="300" mass="30630">MSPKPDATDGSYRARVPANVEEPDRIAFGLTFRQLGIIGGVGLAGMGVHRAVGHLLPPIVWVVAGIVVFAAAVVVALGRRDGLPLDVWLRHGFALSRSPRTLAPGTARASAVAVVAGAPPVPAPLRSPVTAVSPTGVLTCEGASRVLIACGTTNIHLRTGSEQGALLDGFGRFLNSLAGPAQIVVAAQRHDLSAHAQAIVDHAPRLPHPALQAAADDHAEFLLTLDSERDPLRRQVLAVITGEQGADTAVRALSGLGVEAAALDGPAVASALATAVDPFSPPVPGPRALPGTPITLRSTT</sequence>
<dbReference type="InterPro" id="IPR024414">
    <property type="entry name" value="Uncharacterised_PrgI"/>
</dbReference>
<evidence type="ECO:0000256" key="2">
    <source>
        <dbReference type="SAM" id="Phobius"/>
    </source>
</evidence>